<reference evidence="2 3" key="1">
    <citation type="submission" date="2019-07" db="EMBL/GenBank/DDBJ databases">
        <title>De Novo Assembly of kiwifruit Actinidia rufa.</title>
        <authorList>
            <person name="Sugita-Konishi S."/>
            <person name="Sato K."/>
            <person name="Mori E."/>
            <person name="Abe Y."/>
            <person name="Kisaki G."/>
            <person name="Hamano K."/>
            <person name="Suezawa K."/>
            <person name="Otani M."/>
            <person name="Fukuda T."/>
            <person name="Manabe T."/>
            <person name="Gomi K."/>
            <person name="Tabuchi M."/>
            <person name="Akimitsu K."/>
            <person name="Kataoka I."/>
        </authorList>
    </citation>
    <scope>NUCLEOTIDE SEQUENCE [LARGE SCALE GENOMIC DNA]</scope>
    <source>
        <strain evidence="3">cv. Fuchu</strain>
    </source>
</reference>
<accession>A0A7J0EGV3</accession>
<evidence type="ECO:0000256" key="1">
    <source>
        <dbReference type="SAM" id="MobiDB-lite"/>
    </source>
</evidence>
<feature type="region of interest" description="Disordered" evidence="1">
    <location>
        <begin position="25"/>
        <end position="54"/>
    </location>
</feature>
<keyword evidence="3" id="KW-1185">Reference proteome</keyword>
<sequence>MRSRFEVRDFENLKDSLPSWITDHLEEGSSSFMTDEVNQSPDSPREDSPTPEDVPIIIVPPLIEKEINIMTLDELDLLRESYSFPPHEGGCHTTRAQEENSGDEILQRGELRTHSSEEAWGRHLGQSKRRFGSQSLFSGESLCCQEDRKWGDPTCRLEEETRVRVLRGCVGQGSIGGVSPSTRLGYVFGGRGVMLLEAGQRSRVPTGRGSNSRAVSH</sequence>
<gene>
    <name evidence="2" type="ORF">Acr_04g0004560</name>
</gene>
<organism evidence="2 3">
    <name type="scientific">Actinidia rufa</name>
    <dbReference type="NCBI Taxonomy" id="165716"/>
    <lineage>
        <taxon>Eukaryota</taxon>
        <taxon>Viridiplantae</taxon>
        <taxon>Streptophyta</taxon>
        <taxon>Embryophyta</taxon>
        <taxon>Tracheophyta</taxon>
        <taxon>Spermatophyta</taxon>
        <taxon>Magnoliopsida</taxon>
        <taxon>eudicotyledons</taxon>
        <taxon>Gunneridae</taxon>
        <taxon>Pentapetalae</taxon>
        <taxon>asterids</taxon>
        <taxon>Ericales</taxon>
        <taxon>Actinidiaceae</taxon>
        <taxon>Actinidia</taxon>
    </lineage>
</organism>
<comment type="caution">
    <text evidence="2">The sequence shown here is derived from an EMBL/GenBank/DDBJ whole genome shotgun (WGS) entry which is preliminary data.</text>
</comment>
<protein>
    <submittedName>
        <fullName evidence="2">Uncharacterized protein</fullName>
    </submittedName>
</protein>
<evidence type="ECO:0000313" key="3">
    <source>
        <dbReference type="Proteomes" id="UP000585474"/>
    </source>
</evidence>
<dbReference type="AlphaFoldDB" id="A0A7J0EGV3"/>
<name>A0A7J0EGV3_9ERIC</name>
<evidence type="ECO:0000313" key="2">
    <source>
        <dbReference type="EMBL" id="GFY85718.1"/>
    </source>
</evidence>
<proteinExistence type="predicted"/>
<dbReference type="EMBL" id="BJWL01000004">
    <property type="protein sequence ID" value="GFY85718.1"/>
    <property type="molecule type" value="Genomic_DNA"/>
</dbReference>
<dbReference type="Proteomes" id="UP000585474">
    <property type="component" value="Unassembled WGS sequence"/>
</dbReference>
<feature type="compositionally biased region" description="Polar residues" evidence="1">
    <location>
        <begin position="28"/>
        <end position="42"/>
    </location>
</feature>